<proteinExistence type="predicted"/>
<feature type="chain" id="PRO_5022776184" evidence="2">
    <location>
        <begin position="26"/>
        <end position="74"/>
    </location>
</feature>
<feature type="signal peptide" evidence="2">
    <location>
        <begin position="1"/>
        <end position="25"/>
    </location>
</feature>
<dbReference type="Proteomes" id="UP000323142">
    <property type="component" value="Unassembled WGS sequence"/>
</dbReference>
<feature type="transmembrane region" description="Helical" evidence="1">
    <location>
        <begin position="34"/>
        <end position="54"/>
    </location>
</feature>
<comment type="caution">
    <text evidence="3">The sequence shown here is derived from an EMBL/GenBank/DDBJ whole genome shotgun (WGS) entry which is preliminary data.</text>
</comment>
<keyword evidence="4" id="KW-1185">Reference proteome</keyword>
<reference evidence="3 4" key="2">
    <citation type="submission" date="2019-09" db="EMBL/GenBank/DDBJ databases">
        <authorList>
            <person name="Jin C."/>
        </authorList>
    </citation>
    <scope>NUCLEOTIDE SEQUENCE [LARGE SCALE GENOMIC DNA]</scope>
    <source>
        <strain evidence="3 4">BN140002</strain>
    </source>
</reference>
<keyword evidence="1" id="KW-0472">Membrane</keyword>
<organism evidence="3 4">
    <name type="scientific">Salinarimonas soli</name>
    <dbReference type="NCBI Taxonomy" id="1638099"/>
    <lineage>
        <taxon>Bacteria</taxon>
        <taxon>Pseudomonadati</taxon>
        <taxon>Pseudomonadota</taxon>
        <taxon>Alphaproteobacteria</taxon>
        <taxon>Hyphomicrobiales</taxon>
        <taxon>Salinarimonadaceae</taxon>
        <taxon>Salinarimonas</taxon>
    </lineage>
</organism>
<sequence>MSRSAALRASLVLLLAALAAGTLGAASGSILAQAMVAILASAAALAGALTVLAPTPQPVPVRVRARRHAARERL</sequence>
<reference evidence="3 4" key="1">
    <citation type="submission" date="2019-09" db="EMBL/GenBank/DDBJ databases">
        <title>Salinarimonas rosea gen. nov., sp. nov., a new member of the a-2 subgroup of the Proteobacteria.</title>
        <authorList>
            <person name="Liu J."/>
        </authorList>
    </citation>
    <scope>NUCLEOTIDE SEQUENCE [LARGE SCALE GENOMIC DNA]</scope>
    <source>
        <strain evidence="3 4">BN140002</strain>
    </source>
</reference>
<evidence type="ECO:0000256" key="1">
    <source>
        <dbReference type="SAM" id="Phobius"/>
    </source>
</evidence>
<evidence type="ECO:0000313" key="4">
    <source>
        <dbReference type="Proteomes" id="UP000323142"/>
    </source>
</evidence>
<protein>
    <submittedName>
        <fullName evidence="3">Uncharacterized protein</fullName>
    </submittedName>
</protein>
<dbReference type="RefSeq" id="WP_149816903.1">
    <property type="nucleotide sequence ID" value="NZ_VUOA01000019.1"/>
</dbReference>
<evidence type="ECO:0000313" key="3">
    <source>
        <dbReference type="EMBL" id="KAA2237220.1"/>
    </source>
</evidence>
<keyword evidence="2" id="KW-0732">Signal</keyword>
<evidence type="ECO:0000256" key="2">
    <source>
        <dbReference type="SAM" id="SignalP"/>
    </source>
</evidence>
<name>A0A5B2VFI4_9HYPH</name>
<dbReference type="AlphaFoldDB" id="A0A5B2VFI4"/>
<gene>
    <name evidence="3" type="ORF">F0L46_09395</name>
</gene>
<keyword evidence="1" id="KW-0812">Transmembrane</keyword>
<keyword evidence="1" id="KW-1133">Transmembrane helix</keyword>
<dbReference type="EMBL" id="VUOA01000019">
    <property type="protein sequence ID" value="KAA2237220.1"/>
    <property type="molecule type" value="Genomic_DNA"/>
</dbReference>
<accession>A0A5B2VFI4</accession>